<name>A0A0U3JBN0_9BACT</name>
<dbReference type="InterPro" id="IPR039375">
    <property type="entry name" value="NodN-like"/>
</dbReference>
<dbReference type="CDD" id="cd03450">
    <property type="entry name" value="NodN"/>
    <property type="match status" value="1"/>
</dbReference>
<dbReference type="InterPro" id="IPR029069">
    <property type="entry name" value="HotDog_dom_sf"/>
</dbReference>
<protein>
    <submittedName>
        <fullName evidence="2">(R)-specific enoyl-CoA hydratase</fullName>
    </submittedName>
</protein>
<dbReference type="PANTHER" id="PTHR42993:SF1">
    <property type="entry name" value="MAOC-LIKE DEHYDRATASE DOMAIN-CONTAINING PROTEIN"/>
    <property type="match status" value="1"/>
</dbReference>
<dbReference type="PANTHER" id="PTHR42993">
    <property type="entry name" value="MAOC-LIKE DEHYDRATASE DOMAIN-CONTAINING PROTEIN"/>
    <property type="match status" value="1"/>
</dbReference>
<proteinExistence type="predicted"/>
<gene>
    <name evidence="2" type="primary">phaJ</name>
</gene>
<accession>A0A0U3JBN0</accession>
<dbReference type="AlphaFoldDB" id="A0A0U3JBN0"/>
<organism evidence="2">
    <name type="scientific">uncultured bacterium 20</name>
    <dbReference type="NCBI Taxonomy" id="1748270"/>
    <lineage>
        <taxon>Bacteria</taxon>
        <taxon>environmental samples</taxon>
    </lineage>
</organism>
<sequence length="155" mass="17122">MTEEAYSVRTIPQFAGRELGVSDWLRIDQERIDRFAACTDDRQWIHVDVERAERESPFGTTVAHGLLVLSLLPRFGFEVGLVPPGVSSALNYGFDGVRFVSPVKAGARVRDRVTLLEATDKGEGRLLVKARHTIEIEGESKPALVAEMLAMLITG</sequence>
<dbReference type="SUPFAM" id="SSF54637">
    <property type="entry name" value="Thioesterase/thiol ester dehydrase-isomerase"/>
    <property type="match status" value="1"/>
</dbReference>
<feature type="domain" description="MaoC-like" evidence="1">
    <location>
        <begin position="15"/>
        <end position="123"/>
    </location>
</feature>
<evidence type="ECO:0000259" key="1">
    <source>
        <dbReference type="Pfam" id="PF01575"/>
    </source>
</evidence>
<dbReference type="InterPro" id="IPR002539">
    <property type="entry name" value="MaoC-like_dom"/>
</dbReference>
<dbReference type="Gene3D" id="3.10.129.10">
    <property type="entry name" value="Hotdog Thioesterase"/>
    <property type="match status" value="1"/>
</dbReference>
<dbReference type="EMBL" id="KT944266">
    <property type="protein sequence ID" value="ALV86492.1"/>
    <property type="molecule type" value="Genomic_DNA"/>
</dbReference>
<dbReference type="Pfam" id="PF01575">
    <property type="entry name" value="MaoC_dehydratas"/>
    <property type="match status" value="1"/>
</dbReference>
<reference evidence="2" key="1">
    <citation type="submission" date="2015-10" db="EMBL/GenBank/DDBJ databases">
        <title>Biosynthesis of SCL-MCL polyhydroxyalkanoates by metagenomic clones in Pseudomonas putida.</title>
        <authorList>
            <person name="Cheng J."/>
            <person name="Charles T.C."/>
        </authorList>
    </citation>
    <scope>NUCLEOTIDE SEQUENCE</scope>
</reference>
<evidence type="ECO:0000313" key="2">
    <source>
        <dbReference type="EMBL" id="ALV86492.1"/>
    </source>
</evidence>